<dbReference type="GO" id="GO:0016881">
    <property type="term" value="F:acid-amino acid ligase activity"/>
    <property type="evidence" value="ECO:0007669"/>
    <property type="project" value="InterPro"/>
</dbReference>
<protein>
    <submittedName>
        <fullName evidence="7">UDP-N-acetylmuramate--alanine ligase</fullName>
    </submittedName>
</protein>
<evidence type="ECO:0000256" key="2">
    <source>
        <dbReference type="ARBA" id="ARBA00022741"/>
    </source>
</evidence>
<dbReference type="InterPro" id="IPR004101">
    <property type="entry name" value="Mur_ligase_C"/>
</dbReference>
<dbReference type="Pfam" id="PF02875">
    <property type="entry name" value="Mur_ligase_C"/>
    <property type="match status" value="1"/>
</dbReference>
<dbReference type="PANTHER" id="PTHR43445:SF3">
    <property type="entry name" value="UDP-N-ACETYLMURAMATE--L-ALANINE LIGASE"/>
    <property type="match status" value="1"/>
</dbReference>
<dbReference type="AlphaFoldDB" id="A0A061SIT2"/>
<dbReference type="InterPro" id="IPR036615">
    <property type="entry name" value="Mur_ligase_C_dom_sf"/>
</dbReference>
<feature type="domain" description="Mur ligase central" evidence="6">
    <location>
        <begin position="186"/>
        <end position="380"/>
    </location>
</feature>
<dbReference type="SUPFAM" id="SSF53623">
    <property type="entry name" value="MurD-like peptide ligases, catalytic domain"/>
    <property type="match status" value="1"/>
</dbReference>
<dbReference type="SUPFAM" id="SSF53244">
    <property type="entry name" value="MurD-like peptide ligases, peptide-binding domain"/>
    <property type="match status" value="1"/>
</dbReference>
<dbReference type="GO" id="GO:0005524">
    <property type="term" value="F:ATP binding"/>
    <property type="evidence" value="ECO:0007669"/>
    <property type="project" value="UniProtKB-KW"/>
</dbReference>
<keyword evidence="3" id="KW-0067">ATP-binding</keyword>
<dbReference type="SUPFAM" id="SSF51984">
    <property type="entry name" value="MurCD N-terminal domain"/>
    <property type="match status" value="1"/>
</dbReference>
<accession>A0A061SIT2</accession>
<proteinExistence type="predicted"/>
<evidence type="ECO:0000256" key="1">
    <source>
        <dbReference type="ARBA" id="ARBA00022598"/>
    </source>
</evidence>
<dbReference type="Pfam" id="PF08245">
    <property type="entry name" value="Mur_ligase_M"/>
    <property type="match status" value="1"/>
</dbReference>
<evidence type="ECO:0000259" key="5">
    <source>
        <dbReference type="Pfam" id="PF02875"/>
    </source>
</evidence>
<dbReference type="InterPro" id="IPR000713">
    <property type="entry name" value="Mur_ligase_N"/>
</dbReference>
<dbReference type="InterPro" id="IPR013221">
    <property type="entry name" value="Mur_ligase_cen"/>
</dbReference>
<dbReference type="Gene3D" id="3.90.190.20">
    <property type="entry name" value="Mur ligase, C-terminal domain"/>
    <property type="match status" value="1"/>
</dbReference>
<dbReference type="Gene3D" id="3.40.50.720">
    <property type="entry name" value="NAD(P)-binding Rossmann-like Domain"/>
    <property type="match status" value="1"/>
</dbReference>
<evidence type="ECO:0000259" key="4">
    <source>
        <dbReference type="Pfam" id="PF01225"/>
    </source>
</evidence>
<keyword evidence="1 7" id="KW-0436">Ligase</keyword>
<gene>
    <name evidence="7" type="primary">MURC</name>
    <name evidence="7" type="ORF">TSPGSL018_4770</name>
</gene>
<sequence>MIKFRTRFPNLIRKTIVPPCFRQEVSTNWQLLAFKVAERKLRCLSSKSVSTNSVNLPDSELKLSQSTVLERRWVHVVGIGGAGMAPLAAVAWATGWEVSGSDLNGGRNCEILTSIGIRVSVGPHNKRNLRLQASLDHARLPDLVVISSAVPTDNEEVAAARLNGIEVITRKEWFERELYFRRIIAVSGTHGKTTTASFVAYTLSKLHKARVTAIVGGEVPQFPLGAGFLLPALNGKDDSQHQEWYVVEADEYKEAFKGLRPEIIVLTSVDLEHVDCFPDIRSLKKSFFGFIQQLKRRGVILVCSDHPGALSVLELSRPYLEEKEAEILTYGLNSGEWRAVPNEKMVNGFKVYFRSSYVAELRSKLPGQHNMLNTLAAFAATATACQRRKPPLVDLQVIPDIMSSFRGVKRRFEIVGTKEVFREQKVCVIDDYAHHPAEIRVAVDTAREVFSSEQWVIWAVFQPHTVSRLSALSNDFVESLSLPDKVFVLDIYIAREEHLGTGPETEAFWRRAHAAGFERAQGDLTEAAERIANALLLRNGGAEERAKHTAVILLGAGDVTRLGPMLLSRMDRINKA</sequence>
<evidence type="ECO:0000313" key="7">
    <source>
        <dbReference type="EMBL" id="JAC82830.1"/>
    </source>
</evidence>
<keyword evidence="2" id="KW-0547">Nucleotide-binding</keyword>
<dbReference type="InterPro" id="IPR036565">
    <property type="entry name" value="Mur-like_cat_sf"/>
</dbReference>
<dbReference type="Gene3D" id="3.40.1190.10">
    <property type="entry name" value="Mur-like, catalytic domain"/>
    <property type="match status" value="1"/>
</dbReference>
<name>A0A061SIT2_9CHLO</name>
<dbReference type="PANTHER" id="PTHR43445">
    <property type="entry name" value="UDP-N-ACETYLMURAMATE--L-ALANINE LIGASE-RELATED"/>
    <property type="match status" value="1"/>
</dbReference>
<feature type="domain" description="Mur ligase N-terminal catalytic" evidence="4">
    <location>
        <begin position="74"/>
        <end position="174"/>
    </location>
</feature>
<reference evidence="7" key="1">
    <citation type="submission" date="2014-05" db="EMBL/GenBank/DDBJ databases">
        <title>The transcriptome of the halophilic microalga Tetraselmis sp. GSL018 isolated from the Great Salt Lake, Utah.</title>
        <authorList>
            <person name="Jinkerson R.E."/>
            <person name="D'Adamo S."/>
            <person name="Posewitz M.C."/>
        </authorList>
    </citation>
    <scope>NUCLEOTIDE SEQUENCE</scope>
    <source>
        <strain evidence="7">GSL018</strain>
    </source>
</reference>
<organism evidence="7">
    <name type="scientific">Tetraselmis sp. GSL018</name>
    <dbReference type="NCBI Taxonomy" id="582737"/>
    <lineage>
        <taxon>Eukaryota</taxon>
        <taxon>Viridiplantae</taxon>
        <taxon>Chlorophyta</taxon>
        <taxon>core chlorophytes</taxon>
        <taxon>Chlorodendrophyceae</taxon>
        <taxon>Chlorodendrales</taxon>
        <taxon>Chlorodendraceae</taxon>
        <taxon>Tetraselmis</taxon>
    </lineage>
</organism>
<feature type="domain" description="Mur ligase C-terminal" evidence="5">
    <location>
        <begin position="410"/>
        <end position="529"/>
    </location>
</feature>
<evidence type="ECO:0000256" key="3">
    <source>
        <dbReference type="ARBA" id="ARBA00022840"/>
    </source>
</evidence>
<dbReference type="Pfam" id="PF01225">
    <property type="entry name" value="Mur_ligase"/>
    <property type="match status" value="1"/>
</dbReference>
<dbReference type="InterPro" id="IPR050061">
    <property type="entry name" value="MurCDEF_pg_biosynth"/>
</dbReference>
<dbReference type="EMBL" id="GBEZ01002201">
    <property type="protein sequence ID" value="JAC82830.1"/>
    <property type="molecule type" value="Transcribed_RNA"/>
</dbReference>
<evidence type="ECO:0000259" key="6">
    <source>
        <dbReference type="Pfam" id="PF08245"/>
    </source>
</evidence>